<evidence type="ECO:0000259" key="4">
    <source>
        <dbReference type="Pfam" id="PF07715"/>
    </source>
</evidence>
<dbReference type="AlphaFoldDB" id="I0AP14"/>
<comment type="subcellular location">
    <subcellularLocation>
        <location evidence="1">Cell outer membrane</location>
    </subcellularLocation>
</comment>
<dbReference type="Gene3D" id="2.60.40.1120">
    <property type="entry name" value="Carboxypeptidase-like, regulatory domain"/>
    <property type="match status" value="1"/>
</dbReference>
<dbReference type="GO" id="GO:0009279">
    <property type="term" value="C:cell outer membrane"/>
    <property type="evidence" value="ECO:0007669"/>
    <property type="project" value="UniProtKB-SubCell"/>
</dbReference>
<keyword evidence="6" id="KW-1185">Reference proteome</keyword>
<evidence type="ECO:0000313" key="6">
    <source>
        <dbReference type="Proteomes" id="UP000007394"/>
    </source>
</evidence>
<reference evidence="5 6" key="1">
    <citation type="journal article" date="2012" name="Front. Microbiol.">
        <title>Complete genome of Ignavibacterium album, a metabolically versatile, flagellated, facultative anaerobe from the phylum Chlorobi.</title>
        <authorList>
            <person name="Liu Z."/>
            <person name="Frigaard N.-U."/>
            <person name="Vogl K."/>
            <person name="Iino T."/>
            <person name="Ohkuma M."/>
            <person name="Overmann J."/>
            <person name="Bryant D.A."/>
        </authorList>
    </citation>
    <scope>NUCLEOTIDE SEQUENCE [LARGE SCALE GENOMIC DNA]</scope>
    <source>
        <strain evidence="6">DSM 19864 / JCM 16511 / NBRC 101810 / Mat9-16</strain>
    </source>
</reference>
<dbReference type="Proteomes" id="UP000007394">
    <property type="component" value="Chromosome"/>
</dbReference>
<dbReference type="eggNOG" id="COG1629">
    <property type="taxonomic scope" value="Bacteria"/>
</dbReference>
<keyword evidence="5" id="KW-0675">Receptor</keyword>
<keyword evidence="3" id="KW-0998">Cell outer membrane</keyword>
<dbReference type="InterPro" id="IPR008969">
    <property type="entry name" value="CarboxyPept-like_regulatory"/>
</dbReference>
<dbReference type="OrthoDB" id="9768470at2"/>
<dbReference type="HOGENOM" id="CLU_006935_0_0_10"/>
<dbReference type="STRING" id="945713.IALB_3018"/>
<dbReference type="EMBL" id="CP003418">
    <property type="protein sequence ID" value="AFH50721.1"/>
    <property type="molecule type" value="Genomic_DNA"/>
</dbReference>
<evidence type="ECO:0000256" key="2">
    <source>
        <dbReference type="ARBA" id="ARBA00023136"/>
    </source>
</evidence>
<evidence type="ECO:0000256" key="3">
    <source>
        <dbReference type="ARBA" id="ARBA00023237"/>
    </source>
</evidence>
<proteinExistence type="predicted"/>
<organism evidence="5 6">
    <name type="scientific">Ignavibacterium album (strain DSM 19864 / JCM 16511 / NBRC 101810 / Mat9-16)</name>
    <dbReference type="NCBI Taxonomy" id="945713"/>
    <lineage>
        <taxon>Bacteria</taxon>
        <taxon>Pseudomonadati</taxon>
        <taxon>Ignavibacteriota</taxon>
        <taxon>Ignavibacteria</taxon>
        <taxon>Ignavibacteriales</taxon>
        <taxon>Ignavibacteriaceae</taxon>
        <taxon>Ignavibacterium</taxon>
    </lineage>
</organism>
<accession>I0AP14</accession>
<dbReference type="PANTHER" id="PTHR40980">
    <property type="entry name" value="PLUG DOMAIN-CONTAINING PROTEIN"/>
    <property type="match status" value="1"/>
</dbReference>
<dbReference type="Gene3D" id="2.170.130.10">
    <property type="entry name" value="TonB-dependent receptor, plug domain"/>
    <property type="match status" value="1"/>
</dbReference>
<dbReference type="InterPro" id="IPR036942">
    <property type="entry name" value="Beta-barrel_TonB_sf"/>
</dbReference>
<gene>
    <name evidence="5" type="ordered locus">IALB_3018</name>
</gene>
<dbReference type="eggNOG" id="COG4771">
    <property type="taxonomic scope" value="Bacteria"/>
</dbReference>
<name>I0AP14_IGNAJ</name>
<evidence type="ECO:0000313" key="5">
    <source>
        <dbReference type="EMBL" id="AFH50721.1"/>
    </source>
</evidence>
<dbReference type="PANTHER" id="PTHR40980:SF4">
    <property type="entry name" value="TONB-DEPENDENT RECEPTOR-LIKE BETA-BARREL DOMAIN-CONTAINING PROTEIN"/>
    <property type="match status" value="1"/>
</dbReference>
<keyword evidence="2" id="KW-0472">Membrane</keyword>
<dbReference type="PATRIC" id="fig|945713.3.peg.3038"/>
<feature type="domain" description="TonB-dependent receptor plug" evidence="4">
    <location>
        <begin position="136"/>
        <end position="222"/>
    </location>
</feature>
<protein>
    <submittedName>
        <fullName evidence="5">Outer membrane receptor protein</fullName>
    </submittedName>
</protein>
<dbReference type="Pfam" id="PF07715">
    <property type="entry name" value="Plug"/>
    <property type="match status" value="1"/>
</dbReference>
<dbReference type="Pfam" id="PF13715">
    <property type="entry name" value="CarbopepD_reg_2"/>
    <property type="match status" value="1"/>
</dbReference>
<dbReference type="InterPro" id="IPR012910">
    <property type="entry name" value="Plug_dom"/>
</dbReference>
<dbReference type="SUPFAM" id="SSF56935">
    <property type="entry name" value="Porins"/>
    <property type="match status" value="1"/>
</dbReference>
<dbReference type="SUPFAM" id="SSF49464">
    <property type="entry name" value="Carboxypeptidase regulatory domain-like"/>
    <property type="match status" value="1"/>
</dbReference>
<dbReference type="Gene3D" id="2.40.170.20">
    <property type="entry name" value="TonB-dependent receptor, beta-barrel domain"/>
    <property type="match status" value="1"/>
</dbReference>
<dbReference type="RefSeq" id="WP_014561859.1">
    <property type="nucleotide sequence ID" value="NC_017464.1"/>
</dbReference>
<evidence type="ECO:0000256" key="1">
    <source>
        <dbReference type="ARBA" id="ARBA00004442"/>
    </source>
</evidence>
<sequence>MKLFYKLFLSLILFQSWLIIFPQTQTGTIRGKVLDLETGEPIVGANVYIENKDIGAATDINGIFEIKSLHFGNYNLIVSYISYKTVKLENLKVDAGNVTAVNIALEKRSLELSEEVVVIGETFNNYEAALLNQRKKSNQISDGISAEQIKKLTDATTAETLRRVPGITLLDNKYIYVRGVSERYNGALLNNTPLASSEPDKKDFAFDLIPSNLIENMIVIKSFTPDEPGDFVGGLVKINTVEFPSEAILSINYSTGYVEKVSTKSIKSYEGSKTDFLGIDNGFRNLPANFPDPLAYKSLDNNYSDTSRYYYSSLLNDKWGLKNSKAILDQSLGLTYGNKFTFLGNDIGLITSFTYKTGFNIKDLEIKDIENEENQTLFFDYKGQKHNVNVYWGGIANLSYKIGQLNKISLRNILTVNSDDEVTTLRGFKYDYQDERIITALRFISRNLFSSQLSGLHNIPLVKNLAFTWKASYSSSFRNEPDFRRAVYTRSISDSNTTLPFRAYIPRDPDFYGGGRFYSYLREFKRGLGLDISQSFDFLKWKFGIFHTNSSRSFNARLLSVTSPFGNASGLIGLYDLDSVFSQDNFRKRIIVMREYYDPSNDYTSFDNLFAYYVMTEVPYSLFNQEFIFIGGFRIENYVLRLRTKSSLATGSNPINVDNFNHDLLPAFALIYRLNNFSNLRLSYSHNINRPQFREIAPFLYYNFEDQTLIRGNPGLKQAYISNYDIRFETFPDLNEIISFSFFLKEFRNPIEKVFVISTGQNDRTFQNSGFARNYGFEIEYRTSVGFLTDILSNFSISGNYSKIWSEIEETNIGLDRKTRPMQGQSPYVINIMLGYNNPTIELSGTISYNRFGKRIVETANFLGSDIYEYPRDIIDVVFTKVLLSNLELKFTIKDLLAKDYELYENEKLVRNFSTNTKISLGVSYRL</sequence>
<dbReference type="InterPro" id="IPR037066">
    <property type="entry name" value="Plug_dom_sf"/>
</dbReference>
<dbReference type="KEGG" id="ial:IALB_3018"/>